<dbReference type="InterPro" id="IPR036165">
    <property type="entry name" value="YefM-like_sf"/>
</dbReference>
<dbReference type="InterPro" id="IPR051405">
    <property type="entry name" value="phD/YefM_antitoxin"/>
</dbReference>
<dbReference type="Proteomes" id="UP000199586">
    <property type="component" value="Unassembled WGS sequence"/>
</dbReference>
<comment type="similarity">
    <text evidence="1 2">Belongs to the phD/YefM antitoxin family.</text>
</comment>
<dbReference type="Gene3D" id="3.40.1620.10">
    <property type="entry name" value="YefM-like domain"/>
    <property type="match status" value="1"/>
</dbReference>
<dbReference type="EMBL" id="FOXP01000010">
    <property type="protein sequence ID" value="SFP89007.1"/>
    <property type="molecule type" value="Genomic_DNA"/>
</dbReference>
<protein>
    <recommendedName>
        <fullName evidence="2">Antitoxin</fullName>
    </recommendedName>
</protein>
<gene>
    <name evidence="3" type="ORF">SAMN04488241_11016</name>
</gene>
<dbReference type="PANTHER" id="PTHR33713">
    <property type="entry name" value="ANTITOXIN YAFN-RELATED"/>
    <property type="match status" value="1"/>
</dbReference>
<dbReference type="NCBIfam" id="TIGR01552">
    <property type="entry name" value="phd_fam"/>
    <property type="match status" value="1"/>
</dbReference>
<dbReference type="AlphaFoldDB" id="A0A1I5U2D2"/>
<evidence type="ECO:0000313" key="3">
    <source>
        <dbReference type="EMBL" id="SFP89007.1"/>
    </source>
</evidence>
<keyword evidence="4" id="KW-1185">Reference proteome</keyword>
<dbReference type="Pfam" id="PF02604">
    <property type="entry name" value="PhdYeFM_antitox"/>
    <property type="match status" value="1"/>
</dbReference>
<accession>A0A1I5U2D2</accession>
<dbReference type="STRING" id="634430.SAMN04488241_11016"/>
<organism evidence="3 4">
    <name type="scientific">Sphingomonas rubra</name>
    <dbReference type="NCBI Taxonomy" id="634430"/>
    <lineage>
        <taxon>Bacteria</taxon>
        <taxon>Pseudomonadati</taxon>
        <taxon>Pseudomonadota</taxon>
        <taxon>Alphaproteobacteria</taxon>
        <taxon>Sphingomonadales</taxon>
        <taxon>Sphingomonadaceae</taxon>
        <taxon>Sphingomonas</taxon>
    </lineage>
</organism>
<dbReference type="InterPro" id="IPR006442">
    <property type="entry name" value="Antitoxin_Phd/YefM"/>
</dbReference>
<dbReference type="RefSeq" id="WP_093333996.1">
    <property type="nucleotide sequence ID" value="NZ_FOXP01000010.1"/>
</dbReference>
<comment type="function">
    <text evidence="2">Antitoxin component of a type II toxin-antitoxin (TA) system.</text>
</comment>
<evidence type="ECO:0000256" key="1">
    <source>
        <dbReference type="ARBA" id="ARBA00009981"/>
    </source>
</evidence>
<evidence type="ECO:0000313" key="4">
    <source>
        <dbReference type="Proteomes" id="UP000199586"/>
    </source>
</evidence>
<dbReference type="PANTHER" id="PTHR33713:SF11">
    <property type="entry name" value="PREVENT-HOST-DEATH FAMILY PROTEIN"/>
    <property type="match status" value="1"/>
</dbReference>
<dbReference type="OrthoDB" id="7069202at2"/>
<dbReference type="SUPFAM" id="SSF143120">
    <property type="entry name" value="YefM-like"/>
    <property type="match status" value="1"/>
</dbReference>
<proteinExistence type="inferred from homology"/>
<reference evidence="3 4" key="1">
    <citation type="submission" date="2016-10" db="EMBL/GenBank/DDBJ databases">
        <authorList>
            <person name="de Groot N.N."/>
        </authorList>
    </citation>
    <scope>NUCLEOTIDE SEQUENCE [LARGE SCALE GENOMIC DNA]</scope>
    <source>
        <strain evidence="3 4">CGMCC 1.9113</strain>
    </source>
</reference>
<evidence type="ECO:0000256" key="2">
    <source>
        <dbReference type="RuleBase" id="RU362080"/>
    </source>
</evidence>
<sequence>MRFSTQIKPISYVKANAAEIIAELNDGGPPIVITQNGEATAVLQGVAEYERTQETLALLKILALGKREIAEGKTRPAREVLEELRDRIAKGETGSR</sequence>
<name>A0A1I5U2D2_9SPHN</name>